<dbReference type="AlphaFoldDB" id="S2E3C2"/>
<proteinExistence type="predicted"/>
<reference evidence="2 3" key="1">
    <citation type="journal article" date="2013" name="Genome Announc.">
        <title>Draft Genome Sequence of Indibacter alkaliphilus Strain LW1T, Isolated from Lonar Lake, a Haloalkaline Lake in the Buldana District of Maharashtra, India.</title>
        <authorList>
            <person name="Singh A."/>
            <person name="Kumar Jangir P."/>
            <person name="Sharma R."/>
            <person name="Singh A."/>
            <person name="Kumar Pinnaka A."/>
            <person name="Shivaji S."/>
        </authorList>
    </citation>
    <scope>NUCLEOTIDE SEQUENCE [LARGE SCALE GENOMIC DNA]</scope>
    <source>
        <strain evidence="3">CCUG 57479 / KCTC 22604 / LW1</strain>
    </source>
</reference>
<keyword evidence="3" id="KW-1185">Reference proteome</keyword>
<organism evidence="2 3">
    <name type="scientific">Indibacter alkaliphilus (strain CCUG 57479 / KCTC 22604 / LW1)</name>
    <dbReference type="NCBI Taxonomy" id="1189612"/>
    <lineage>
        <taxon>Bacteria</taxon>
        <taxon>Pseudomonadati</taxon>
        <taxon>Bacteroidota</taxon>
        <taxon>Cytophagia</taxon>
        <taxon>Cytophagales</taxon>
        <taxon>Cyclobacteriaceae</taxon>
    </lineage>
</organism>
<accession>S2E3C2</accession>
<protein>
    <submittedName>
        <fullName evidence="2">Uncharacterized protein</fullName>
    </submittedName>
</protein>
<sequence length="49" mass="5656">MAPIQTDAFILAANMQIDCGFIKGYRNKLSLFFHVLVHIFAVVIIQKRY</sequence>
<dbReference type="STRING" id="1189612.A33Q_0851"/>
<keyword evidence="1" id="KW-0472">Membrane</keyword>
<keyword evidence="1" id="KW-1133">Transmembrane helix</keyword>
<evidence type="ECO:0000256" key="1">
    <source>
        <dbReference type="SAM" id="Phobius"/>
    </source>
</evidence>
<evidence type="ECO:0000313" key="2">
    <source>
        <dbReference type="EMBL" id="EOZ98996.1"/>
    </source>
</evidence>
<keyword evidence="1" id="KW-0812">Transmembrane</keyword>
<comment type="caution">
    <text evidence="2">The sequence shown here is derived from an EMBL/GenBank/DDBJ whole genome shotgun (WGS) entry which is preliminary data.</text>
</comment>
<feature type="transmembrane region" description="Helical" evidence="1">
    <location>
        <begin position="29"/>
        <end position="45"/>
    </location>
</feature>
<evidence type="ECO:0000313" key="3">
    <source>
        <dbReference type="Proteomes" id="UP000006073"/>
    </source>
</evidence>
<gene>
    <name evidence="2" type="ORF">A33Q_0851</name>
</gene>
<dbReference type="Proteomes" id="UP000006073">
    <property type="component" value="Unassembled WGS sequence"/>
</dbReference>
<name>S2E3C2_INDAL</name>
<dbReference type="EMBL" id="ALWO02000020">
    <property type="protein sequence ID" value="EOZ98996.1"/>
    <property type="molecule type" value="Genomic_DNA"/>
</dbReference>